<keyword evidence="3" id="KW-0597">Phosphoprotein</keyword>
<keyword evidence="6 9" id="KW-0418">Kinase</keyword>
<dbReference type="SMART" id="SM00911">
    <property type="entry name" value="HWE_HK"/>
    <property type="match status" value="1"/>
</dbReference>
<feature type="domain" description="Signal transduction histidine kinase HWE region" evidence="8">
    <location>
        <begin position="32"/>
        <end position="112"/>
    </location>
</feature>
<dbReference type="PANTHER" id="PTHR41523">
    <property type="entry name" value="TWO-COMPONENT SYSTEM SENSOR PROTEIN"/>
    <property type="match status" value="1"/>
</dbReference>
<evidence type="ECO:0000256" key="1">
    <source>
        <dbReference type="ARBA" id="ARBA00000085"/>
    </source>
</evidence>
<comment type="caution">
    <text evidence="9">The sequence shown here is derived from an EMBL/GenBank/DDBJ whole genome shotgun (WGS) entry which is preliminary data.</text>
</comment>
<dbReference type="Pfam" id="PF07536">
    <property type="entry name" value="HWE_HK"/>
    <property type="match status" value="1"/>
</dbReference>
<keyword evidence="5" id="KW-0547">Nucleotide-binding</keyword>
<keyword evidence="10" id="KW-1185">Reference proteome</keyword>
<evidence type="ECO:0000259" key="8">
    <source>
        <dbReference type="SMART" id="SM00911"/>
    </source>
</evidence>
<protein>
    <recommendedName>
        <fullName evidence="2">histidine kinase</fullName>
        <ecNumber evidence="2">2.7.13.3</ecNumber>
    </recommendedName>
</protein>
<evidence type="ECO:0000256" key="2">
    <source>
        <dbReference type="ARBA" id="ARBA00012438"/>
    </source>
</evidence>
<evidence type="ECO:0000256" key="3">
    <source>
        <dbReference type="ARBA" id="ARBA00022553"/>
    </source>
</evidence>
<dbReference type="InterPro" id="IPR011102">
    <property type="entry name" value="Sig_transdc_His_kinase_HWE"/>
</dbReference>
<dbReference type="EC" id="2.7.13.3" evidence="2"/>
<evidence type="ECO:0000256" key="5">
    <source>
        <dbReference type="ARBA" id="ARBA00022741"/>
    </source>
</evidence>
<evidence type="ECO:0000313" key="9">
    <source>
        <dbReference type="EMBL" id="GJD97288.1"/>
    </source>
</evidence>
<evidence type="ECO:0000256" key="6">
    <source>
        <dbReference type="ARBA" id="ARBA00022777"/>
    </source>
</evidence>
<dbReference type="Proteomes" id="UP001055125">
    <property type="component" value="Unassembled WGS sequence"/>
</dbReference>
<evidence type="ECO:0000313" key="10">
    <source>
        <dbReference type="Proteomes" id="UP001055125"/>
    </source>
</evidence>
<proteinExistence type="predicted"/>
<gene>
    <name evidence="9" type="ORF">OCOJLMKI_4516</name>
</gene>
<keyword evidence="7" id="KW-0067">ATP-binding</keyword>
<dbReference type="InterPro" id="IPR036890">
    <property type="entry name" value="HATPase_C_sf"/>
</dbReference>
<dbReference type="RefSeq" id="WP_238246367.1">
    <property type="nucleotide sequence ID" value="NZ_BPQP01000086.1"/>
</dbReference>
<name>A0ABQ4S491_9HYPH</name>
<accession>A0ABQ4S491</accession>
<keyword evidence="4" id="KW-0808">Transferase</keyword>
<dbReference type="PANTHER" id="PTHR41523:SF8">
    <property type="entry name" value="ETHYLENE RESPONSE SENSOR PROTEIN"/>
    <property type="match status" value="1"/>
</dbReference>
<dbReference type="EMBL" id="BPQP01000086">
    <property type="protein sequence ID" value="GJD97288.1"/>
    <property type="molecule type" value="Genomic_DNA"/>
</dbReference>
<evidence type="ECO:0000256" key="4">
    <source>
        <dbReference type="ARBA" id="ARBA00022679"/>
    </source>
</evidence>
<dbReference type="Gene3D" id="3.30.565.10">
    <property type="entry name" value="Histidine kinase-like ATPase, C-terminal domain"/>
    <property type="match status" value="1"/>
</dbReference>
<organism evidence="9 10">
    <name type="scientific">Methylobacterium iners</name>
    <dbReference type="NCBI Taxonomy" id="418707"/>
    <lineage>
        <taxon>Bacteria</taxon>
        <taxon>Pseudomonadati</taxon>
        <taxon>Pseudomonadota</taxon>
        <taxon>Alphaproteobacteria</taxon>
        <taxon>Hyphomicrobiales</taxon>
        <taxon>Methylobacteriaceae</taxon>
        <taxon>Methylobacterium</taxon>
    </lineage>
</organism>
<evidence type="ECO:0000256" key="7">
    <source>
        <dbReference type="ARBA" id="ARBA00022840"/>
    </source>
</evidence>
<sequence length="226" mass="24835">MSEDTGAARIAELEADNRRLRRLLDQRDAPGELRHRLRNTLAMLRIVIRRSAETERDRDEFVAHLQDRLDAIARAQAAIDSHGWIDLHTLLADELLYYGASEGDRVTLSGPDIALLPKAGQVLAMAIHELAVNAVEHGSLGAEAGRIDVAWHVANGDADPFLTLTWKESGLTSTTEPAHRGFGTEVLTRVLAYEFKAETAFAFEPDGLRCTITLLLPPQVGQVSDP</sequence>
<comment type="catalytic activity">
    <reaction evidence="1">
        <text>ATP + protein L-histidine = ADP + protein N-phospho-L-histidine.</text>
        <dbReference type="EC" id="2.7.13.3"/>
    </reaction>
</comment>
<dbReference type="GO" id="GO:0016301">
    <property type="term" value="F:kinase activity"/>
    <property type="evidence" value="ECO:0007669"/>
    <property type="project" value="UniProtKB-KW"/>
</dbReference>
<reference evidence="9" key="1">
    <citation type="journal article" date="2021" name="Front. Microbiol.">
        <title>Comprehensive Comparative Genomics and Phenotyping of Methylobacterium Species.</title>
        <authorList>
            <person name="Alessa O."/>
            <person name="Ogura Y."/>
            <person name="Fujitani Y."/>
            <person name="Takami H."/>
            <person name="Hayashi T."/>
            <person name="Sahin N."/>
            <person name="Tani A."/>
        </authorList>
    </citation>
    <scope>NUCLEOTIDE SEQUENCE</scope>
    <source>
        <strain evidence="9">DSM 19015</strain>
    </source>
</reference>
<reference evidence="9" key="2">
    <citation type="submission" date="2021-08" db="EMBL/GenBank/DDBJ databases">
        <authorList>
            <person name="Tani A."/>
            <person name="Ola A."/>
            <person name="Ogura Y."/>
            <person name="Katsura K."/>
            <person name="Hayashi T."/>
        </authorList>
    </citation>
    <scope>NUCLEOTIDE SEQUENCE</scope>
    <source>
        <strain evidence="9">DSM 19015</strain>
    </source>
</reference>